<dbReference type="Pfam" id="PF07724">
    <property type="entry name" value="AAA_2"/>
    <property type="match status" value="1"/>
</dbReference>
<dbReference type="GO" id="GO:0016887">
    <property type="term" value="F:ATP hydrolysis activity"/>
    <property type="evidence" value="ECO:0007669"/>
    <property type="project" value="InterPro"/>
</dbReference>
<keyword evidence="15" id="KW-1185">Reference proteome</keyword>
<gene>
    <name evidence="14" type="ORF">SAMN06265340_10164</name>
</gene>
<dbReference type="PROSITE" id="PS50045">
    <property type="entry name" value="SIGMA54_INTERACT_4"/>
    <property type="match status" value="1"/>
</dbReference>
<dbReference type="GO" id="GO:0034605">
    <property type="term" value="P:cellular response to heat"/>
    <property type="evidence" value="ECO:0007669"/>
    <property type="project" value="TreeGrafter"/>
</dbReference>
<evidence type="ECO:0000256" key="2">
    <source>
        <dbReference type="ARBA" id="ARBA00022737"/>
    </source>
</evidence>
<dbReference type="FunFam" id="3.40.50.300:FF:000025">
    <property type="entry name" value="ATP-dependent Clp protease subunit"/>
    <property type="match status" value="1"/>
</dbReference>
<dbReference type="SUPFAM" id="SSF52540">
    <property type="entry name" value="P-loop containing nucleoside triphosphate hydrolases"/>
    <property type="match status" value="2"/>
</dbReference>
<evidence type="ECO:0000256" key="10">
    <source>
        <dbReference type="SAM" id="MobiDB-lite"/>
    </source>
</evidence>
<keyword evidence="3 8" id="KW-0547">Nucleotide-binding</keyword>
<dbReference type="SMART" id="SM00382">
    <property type="entry name" value="AAA"/>
    <property type="match status" value="2"/>
</dbReference>
<dbReference type="InterPro" id="IPR019489">
    <property type="entry name" value="Clp_ATPase_C"/>
</dbReference>
<dbReference type="InterPro" id="IPR003959">
    <property type="entry name" value="ATPase_AAA_core"/>
</dbReference>
<dbReference type="RefSeq" id="WP_089322101.1">
    <property type="nucleotide sequence ID" value="NZ_FZOB01000001.1"/>
</dbReference>
<feature type="compositionally biased region" description="Polar residues" evidence="10">
    <location>
        <begin position="842"/>
        <end position="851"/>
    </location>
</feature>
<dbReference type="InterPro" id="IPR002078">
    <property type="entry name" value="Sigma_54_int"/>
</dbReference>
<feature type="coiled-coil region" evidence="9">
    <location>
        <begin position="424"/>
        <end position="477"/>
    </location>
</feature>
<evidence type="ECO:0000259" key="12">
    <source>
        <dbReference type="PROSITE" id="PS50151"/>
    </source>
</evidence>
<dbReference type="FunFam" id="1.10.8.60:FF:000017">
    <property type="entry name" value="ATP-dependent chaperone ClpB"/>
    <property type="match status" value="1"/>
</dbReference>
<feature type="region of interest" description="Disordered" evidence="10">
    <location>
        <begin position="814"/>
        <end position="851"/>
    </location>
</feature>
<evidence type="ECO:0000256" key="7">
    <source>
        <dbReference type="PROSITE-ProRule" id="PRU01251"/>
    </source>
</evidence>
<feature type="domain" description="Clp R" evidence="13">
    <location>
        <begin position="1"/>
        <end position="153"/>
    </location>
</feature>
<accession>A0A238XLD2</accession>
<dbReference type="PANTHER" id="PTHR11638:SF18">
    <property type="entry name" value="HEAT SHOCK PROTEIN 104"/>
    <property type="match status" value="1"/>
</dbReference>
<keyword evidence="14" id="KW-0378">Hydrolase</keyword>
<dbReference type="Gene3D" id="4.10.860.10">
    <property type="entry name" value="UVR domain"/>
    <property type="match status" value="1"/>
</dbReference>
<dbReference type="CDD" id="cd00009">
    <property type="entry name" value="AAA"/>
    <property type="match status" value="1"/>
</dbReference>
<evidence type="ECO:0000256" key="5">
    <source>
        <dbReference type="ARBA" id="ARBA00023186"/>
    </source>
</evidence>
<dbReference type="GO" id="GO:0005737">
    <property type="term" value="C:cytoplasm"/>
    <property type="evidence" value="ECO:0007669"/>
    <property type="project" value="TreeGrafter"/>
</dbReference>
<feature type="domain" description="UVR" evidence="12">
    <location>
        <begin position="428"/>
        <end position="463"/>
    </location>
</feature>
<comment type="subunit">
    <text evidence="6">Homohexamer. The oligomerization is ATP-dependent.</text>
</comment>
<reference evidence="15" key="1">
    <citation type="submission" date="2017-06" db="EMBL/GenBank/DDBJ databases">
        <authorList>
            <person name="Varghese N."/>
            <person name="Submissions S."/>
        </authorList>
    </citation>
    <scope>NUCLEOTIDE SEQUENCE [LARGE SCALE GENOMIC DNA]</scope>
    <source>
        <strain evidence="15">DSM 15668</strain>
    </source>
</reference>
<organism evidence="14 15">
    <name type="scientific">Desulfurobacterium atlanticum</name>
    <dbReference type="NCBI Taxonomy" id="240169"/>
    <lineage>
        <taxon>Bacteria</taxon>
        <taxon>Pseudomonadati</taxon>
        <taxon>Aquificota</taxon>
        <taxon>Aquificia</taxon>
        <taxon>Desulfurobacteriales</taxon>
        <taxon>Desulfurobacteriaceae</taxon>
        <taxon>Desulfurobacterium</taxon>
    </lineage>
</organism>
<dbReference type="PANTHER" id="PTHR11638">
    <property type="entry name" value="ATP-DEPENDENT CLP PROTEASE"/>
    <property type="match status" value="1"/>
</dbReference>
<feature type="compositionally biased region" description="Basic and acidic residues" evidence="10">
    <location>
        <begin position="814"/>
        <end position="839"/>
    </location>
</feature>
<dbReference type="InterPro" id="IPR004176">
    <property type="entry name" value="Clp_R_N"/>
</dbReference>
<keyword evidence="2 7" id="KW-0677">Repeat</keyword>
<dbReference type="Gene3D" id="3.40.50.300">
    <property type="entry name" value="P-loop containing nucleotide triphosphate hydrolases"/>
    <property type="match status" value="2"/>
</dbReference>
<dbReference type="OrthoDB" id="9803641at2"/>
<dbReference type="GO" id="GO:0008233">
    <property type="term" value="F:peptidase activity"/>
    <property type="evidence" value="ECO:0007669"/>
    <property type="project" value="UniProtKB-KW"/>
</dbReference>
<feature type="domain" description="Sigma-54 factor interaction" evidence="11">
    <location>
        <begin position="524"/>
        <end position="783"/>
    </location>
</feature>
<dbReference type="InterPro" id="IPR001270">
    <property type="entry name" value="ClpA/B"/>
</dbReference>
<dbReference type="PRINTS" id="PR00300">
    <property type="entry name" value="CLPPROTEASEA"/>
</dbReference>
<evidence type="ECO:0000256" key="4">
    <source>
        <dbReference type="ARBA" id="ARBA00022840"/>
    </source>
</evidence>
<evidence type="ECO:0000313" key="14">
    <source>
        <dbReference type="EMBL" id="SNR59391.1"/>
    </source>
</evidence>
<proteinExistence type="inferred from homology"/>
<dbReference type="InterPro" id="IPR028299">
    <property type="entry name" value="ClpA/B_CS2"/>
</dbReference>
<evidence type="ECO:0000256" key="1">
    <source>
        <dbReference type="ARBA" id="ARBA00008675"/>
    </source>
</evidence>
<dbReference type="EMBL" id="FZOB01000001">
    <property type="protein sequence ID" value="SNR59391.1"/>
    <property type="molecule type" value="Genomic_DNA"/>
</dbReference>
<dbReference type="Gene3D" id="1.10.8.60">
    <property type="match status" value="2"/>
</dbReference>
<dbReference type="InterPro" id="IPR036628">
    <property type="entry name" value="Clp_N_dom_sf"/>
</dbReference>
<evidence type="ECO:0000256" key="9">
    <source>
        <dbReference type="SAM" id="Coils"/>
    </source>
</evidence>
<dbReference type="Pfam" id="PF00004">
    <property type="entry name" value="AAA"/>
    <property type="match status" value="1"/>
</dbReference>
<dbReference type="CDD" id="cd19499">
    <property type="entry name" value="RecA-like_ClpB_Hsp104-like"/>
    <property type="match status" value="1"/>
</dbReference>
<dbReference type="InterPro" id="IPR003593">
    <property type="entry name" value="AAA+_ATPase"/>
</dbReference>
<dbReference type="PROSITE" id="PS51903">
    <property type="entry name" value="CLP_R"/>
    <property type="match status" value="1"/>
</dbReference>
<dbReference type="SUPFAM" id="SSF81923">
    <property type="entry name" value="Double Clp-N motif"/>
    <property type="match status" value="1"/>
</dbReference>
<dbReference type="GO" id="GO:0005524">
    <property type="term" value="F:ATP binding"/>
    <property type="evidence" value="ECO:0007669"/>
    <property type="project" value="UniProtKB-KW"/>
</dbReference>
<dbReference type="AlphaFoldDB" id="A0A238XLD2"/>
<dbReference type="SMART" id="SM01086">
    <property type="entry name" value="ClpB_D2-small"/>
    <property type="match status" value="1"/>
</dbReference>
<dbReference type="Pfam" id="PF10431">
    <property type="entry name" value="ClpB_D2-small"/>
    <property type="match status" value="1"/>
</dbReference>
<sequence length="851" mass="95917">MNIWDILSGRAKDSIMLSQEIARQLGERYVDTEHLLLAMVELPGSPIIDIFTIAGYDPIRVKKFIREQVDRLGRLGVPGSYTGYEEIYITPTLKKVLDSAIDEARNMKARNVDVEHLFLALFNVPEGMAARILNKLGITKDEAVKAVEKYRAGKKKVSRDISGRRGGKQLPEILRKYAIDLTGLAEEGKLDPVIGRENEMKRVIQILSRRTKNNPVLVGPAGVGKTAIVEGVAQKIANGEVPDDLKDKRIVALDMASLVAGTKYRGEFEERLKQVLDAVKNEGNIILFIDELHTVIGAGAAEGSMDAANIMKPALARGEFRVIGATTTDEYRKHIEKDPALERRFAPVWVDEPDIDTAIEMLKGLRPKLEEHHKVKITDEAIEAAVKLSKKYIQGRYLPDKAIDVLDEACARKRIQATYVSPEMHELKEKLHQLRAELDEAVKNEEFDKAAKLKNEIKKVEERIKELEEKQEKMREEAKGDKPVVTAEDIAEVISEMTGIPASKLQEEEIQKLLRMEKELHERVIGQERAIKAISEAIRRARAGLEPGNRPLGSFLFLGPTGVGKTELAKALAEYLFGDETAMIRLDMSEYMEKHAVSKLIGAPPGYVGYDEGGQLTEAVRRKPYSVILLDEIEKAHPDVFNILLQILDDGRLTDAKGRTVDFSNTVIIMTSNVGSEYLMHLSKEEFEKNYEKIKEQVMAELKKRFRPEFLNRIDEIIIFHPLAEEEIKQIVDLLVRQLNKRLAERGIKVKLTEEAKKELAKRGYVPEFGARPLKRTIQRELETPLSVEILKGEVQEGDTVTVDYDKEKGEFTFNVEKPEIPEAKKAEIKTEEPEKSEESGSNDTKSGENN</sequence>
<keyword evidence="5 8" id="KW-0143">Chaperone</keyword>
<evidence type="ECO:0000256" key="8">
    <source>
        <dbReference type="RuleBase" id="RU004432"/>
    </source>
</evidence>
<protein>
    <submittedName>
        <fullName evidence="14">ATP-dependent Clp protease ATP-binding subunit ClpA</fullName>
    </submittedName>
</protein>
<evidence type="ECO:0000256" key="3">
    <source>
        <dbReference type="ARBA" id="ARBA00022741"/>
    </source>
</evidence>
<keyword evidence="9" id="KW-0175">Coiled coil</keyword>
<dbReference type="InterPro" id="IPR027417">
    <property type="entry name" value="P-loop_NTPase"/>
</dbReference>
<dbReference type="FunFam" id="3.40.50.300:FF:000010">
    <property type="entry name" value="Chaperone clpB 1, putative"/>
    <property type="match status" value="1"/>
</dbReference>
<dbReference type="PROSITE" id="PS00871">
    <property type="entry name" value="CLPAB_2"/>
    <property type="match status" value="1"/>
</dbReference>
<dbReference type="InterPro" id="IPR001943">
    <property type="entry name" value="UVR_dom"/>
</dbReference>
<keyword evidence="14" id="KW-0645">Protease</keyword>
<evidence type="ECO:0000256" key="6">
    <source>
        <dbReference type="ARBA" id="ARBA00026057"/>
    </source>
</evidence>
<dbReference type="Proteomes" id="UP000198405">
    <property type="component" value="Unassembled WGS sequence"/>
</dbReference>
<keyword evidence="4 8" id="KW-0067">ATP-binding</keyword>
<dbReference type="Pfam" id="PF17871">
    <property type="entry name" value="AAA_lid_9"/>
    <property type="match status" value="1"/>
</dbReference>
<evidence type="ECO:0000259" key="13">
    <source>
        <dbReference type="PROSITE" id="PS51903"/>
    </source>
</evidence>
<dbReference type="PROSITE" id="PS50151">
    <property type="entry name" value="UVR"/>
    <property type="match status" value="1"/>
</dbReference>
<evidence type="ECO:0000313" key="15">
    <source>
        <dbReference type="Proteomes" id="UP000198405"/>
    </source>
</evidence>
<dbReference type="PROSITE" id="PS00870">
    <property type="entry name" value="CLPAB_1"/>
    <property type="match status" value="1"/>
</dbReference>
<evidence type="ECO:0000259" key="11">
    <source>
        <dbReference type="PROSITE" id="PS50045"/>
    </source>
</evidence>
<dbReference type="Gene3D" id="1.10.1780.10">
    <property type="entry name" value="Clp, N-terminal domain"/>
    <property type="match status" value="1"/>
</dbReference>
<dbReference type="InterPro" id="IPR050130">
    <property type="entry name" value="ClpA_ClpB"/>
</dbReference>
<dbReference type="GO" id="GO:0006508">
    <property type="term" value="P:proteolysis"/>
    <property type="evidence" value="ECO:0007669"/>
    <property type="project" value="UniProtKB-KW"/>
</dbReference>
<name>A0A238XLD2_9BACT</name>
<dbReference type="Pfam" id="PF02861">
    <property type="entry name" value="Clp_N"/>
    <property type="match status" value="1"/>
</dbReference>
<dbReference type="GO" id="GO:0006355">
    <property type="term" value="P:regulation of DNA-templated transcription"/>
    <property type="evidence" value="ECO:0007669"/>
    <property type="project" value="InterPro"/>
</dbReference>
<dbReference type="InterPro" id="IPR018368">
    <property type="entry name" value="ClpA/B_CS1"/>
</dbReference>
<comment type="similarity">
    <text evidence="1 8">Belongs to the ClpA/ClpB family.</text>
</comment>
<dbReference type="InterPro" id="IPR041546">
    <property type="entry name" value="ClpA/ClpB_AAA_lid"/>
</dbReference>